<comment type="caution">
    <text evidence="7">The sequence shown here is derived from an EMBL/GenBank/DDBJ whole genome shotgun (WGS) entry which is preliminary data.</text>
</comment>
<keyword evidence="8" id="KW-1185">Reference proteome</keyword>
<keyword evidence="3" id="KW-0223">Dioxygenase</keyword>
<dbReference type="EMBL" id="SMFQ01000005">
    <property type="protein sequence ID" value="TCJ83205.1"/>
    <property type="molecule type" value="Genomic_DNA"/>
</dbReference>
<name>A0A4V2P7U4_9GAMM</name>
<organism evidence="7 8">
    <name type="scientific">Cocleimonas flava</name>
    <dbReference type="NCBI Taxonomy" id="634765"/>
    <lineage>
        <taxon>Bacteria</taxon>
        <taxon>Pseudomonadati</taxon>
        <taxon>Pseudomonadota</taxon>
        <taxon>Gammaproteobacteria</taxon>
        <taxon>Thiotrichales</taxon>
        <taxon>Thiotrichaceae</taxon>
        <taxon>Cocleimonas</taxon>
    </lineage>
</organism>
<dbReference type="Gene3D" id="2.60.120.10">
    <property type="entry name" value="Jelly Rolls"/>
    <property type="match status" value="1"/>
</dbReference>
<feature type="binding site" evidence="6">
    <location>
        <position position="142"/>
    </location>
    <ligand>
        <name>Fe cation</name>
        <dbReference type="ChEBI" id="CHEBI:24875"/>
        <note>catalytic</note>
    </ligand>
</feature>
<keyword evidence="4" id="KW-0560">Oxidoreductase</keyword>
<feature type="binding site" evidence="6">
    <location>
        <position position="91"/>
    </location>
    <ligand>
        <name>Fe cation</name>
        <dbReference type="ChEBI" id="CHEBI:24875"/>
        <note>catalytic</note>
    </ligand>
</feature>
<comment type="similarity">
    <text evidence="1">Belongs to the cysteine dioxygenase family.</text>
</comment>
<dbReference type="GO" id="GO:0016702">
    <property type="term" value="F:oxidoreductase activity, acting on single donors with incorporation of molecular oxygen, incorporation of two atoms of oxygen"/>
    <property type="evidence" value="ECO:0007669"/>
    <property type="project" value="InterPro"/>
</dbReference>
<dbReference type="InterPro" id="IPR010300">
    <property type="entry name" value="CDO_1"/>
</dbReference>
<evidence type="ECO:0000256" key="6">
    <source>
        <dbReference type="PIRSR" id="PIRSR610300-51"/>
    </source>
</evidence>
<reference evidence="7 8" key="1">
    <citation type="submission" date="2019-03" db="EMBL/GenBank/DDBJ databases">
        <title>Genomic Encyclopedia of Type Strains, Phase IV (KMG-IV): sequencing the most valuable type-strain genomes for metagenomic binning, comparative biology and taxonomic classification.</title>
        <authorList>
            <person name="Goeker M."/>
        </authorList>
    </citation>
    <scope>NUCLEOTIDE SEQUENCE [LARGE SCALE GENOMIC DNA]</scope>
    <source>
        <strain evidence="7 8">DSM 24830</strain>
    </source>
</reference>
<dbReference type="Gene3D" id="1.20.5.440">
    <property type="entry name" value="ATP synthase delta/epsilon subunit, C-terminal domain"/>
    <property type="match status" value="1"/>
</dbReference>
<accession>A0A4V2P7U4</accession>
<dbReference type="CDD" id="cd10548">
    <property type="entry name" value="cupin_CDO"/>
    <property type="match status" value="1"/>
</dbReference>
<dbReference type="SUPFAM" id="SSF51182">
    <property type="entry name" value="RmlC-like cupins"/>
    <property type="match status" value="1"/>
</dbReference>
<evidence type="ECO:0000256" key="3">
    <source>
        <dbReference type="ARBA" id="ARBA00022964"/>
    </source>
</evidence>
<evidence type="ECO:0000256" key="5">
    <source>
        <dbReference type="ARBA" id="ARBA00023004"/>
    </source>
</evidence>
<evidence type="ECO:0000256" key="2">
    <source>
        <dbReference type="ARBA" id="ARBA00022723"/>
    </source>
</evidence>
<feature type="binding site" evidence="6">
    <location>
        <position position="89"/>
    </location>
    <ligand>
        <name>Fe cation</name>
        <dbReference type="ChEBI" id="CHEBI:24875"/>
        <note>catalytic</note>
    </ligand>
</feature>
<dbReference type="InterPro" id="IPR011051">
    <property type="entry name" value="RmlC_Cupin_sf"/>
</dbReference>
<evidence type="ECO:0000256" key="1">
    <source>
        <dbReference type="ARBA" id="ARBA00006622"/>
    </source>
</evidence>
<dbReference type="PANTHER" id="PTHR12918:SF1">
    <property type="entry name" value="CYSTEINE DIOXYGENASE TYPE 1"/>
    <property type="match status" value="1"/>
</dbReference>
<dbReference type="AlphaFoldDB" id="A0A4V2P7U4"/>
<keyword evidence="2 6" id="KW-0479">Metal-binding</keyword>
<evidence type="ECO:0000313" key="8">
    <source>
        <dbReference type="Proteomes" id="UP000294887"/>
    </source>
</evidence>
<dbReference type="InterPro" id="IPR014710">
    <property type="entry name" value="RmlC-like_jellyroll"/>
</dbReference>
<dbReference type="OrthoDB" id="7059163at2"/>
<sequence length="189" mass="21179">MNSQSIAPKLQTFVDGVSDLLDQKQVEAEFHPEVGELLRELVKEDDWLDPKYAVPHPEYYQQFLLYVDPQERFSVVSFVWGPGQQTPVHNHTVWGVIGMLRGKEREQHYEAGSDHSLTAKGDEVTLSPGDIGFVSPTIGDVHRVSNVYDDQVSISIHIYGGDIGKIERHVFPTDGSPKKDFISGYTTPA</sequence>
<proteinExistence type="inferred from homology"/>
<evidence type="ECO:0000256" key="4">
    <source>
        <dbReference type="ARBA" id="ARBA00023002"/>
    </source>
</evidence>
<gene>
    <name evidence="7" type="ORF">EV695_3945</name>
</gene>
<evidence type="ECO:0000313" key="7">
    <source>
        <dbReference type="EMBL" id="TCJ83205.1"/>
    </source>
</evidence>
<dbReference type="GO" id="GO:0008198">
    <property type="term" value="F:ferrous iron binding"/>
    <property type="evidence" value="ECO:0007669"/>
    <property type="project" value="TreeGrafter"/>
</dbReference>
<protein>
    <submittedName>
        <fullName evidence="7">Putative metal-dependent enzyme (Double-stranded beta helix superfamily)</fullName>
    </submittedName>
</protein>
<keyword evidence="5 6" id="KW-0408">Iron</keyword>
<dbReference type="Proteomes" id="UP000294887">
    <property type="component" value="Unassembled WGS sequence"/>
</dbReference>
<dbReference type="Pfam" id="PF05995">
    <property type="entry name" value="CDO_I"/>
    <property type="match status" value="1"/>
</dbReference>
<dbReference type="PANTHER" id="PTHR12918">
    <property type="entry name" value="CYSTEINE DIOXYGENASE"/>
    <property type="match status" value="1"/>
</dbReference>
<dbReference type="RefSeq" id="WP_131907682.1">
    <property type="nucleotide sequence ID" value="NZ_BAAAFU010000007.1"/>
</dbReference>